<feature type="domain" description="GtrA/DPMS transmembrane" evidence="7">
    <location>
        <begin position="15"/>
        <end position="126"/>
    </location>
</feature>
<evidence type="ECO:0000256" key="4">
    <source>
        <dbReference type="ARBA" id="ARBA00022989"/>
    </source>
</evidence>
<feature type="transmembrane region" description="Helical" evidence="6">
    <location>
        <begin position="75"/>
        <end position="96"/>
    </location>
</feature>
<keyword evidence="4 6" id="KW-1133">Transmembrane helix</keyword>
<dbReference type="GO" id="GO:0005886">
    <property type="term" value="C:plasma membrane"/>
    <property type="evidence" value="ECO:0007669"/>
    <property type="project" value="TreeGrafter"/>
</dbReference>
<proteinExistence type="inferred from homology"/>
<comment type="subcellular location">
    <subcellularLocation>
        <location evidence="1">Membrane</location>
        <topology evidence="1">Multi-pass membrane protein</topology>
    </subcellularLocation>
</comment>
<dbReference type="RefSeq" id="WP_150636531.1">
    <property type="nucleotide sequence ID" value="NZ_CABVIC010000002.1"/>
</dbReference>
<reference evidence="8 9" key="1">
    <citation type="submission" date="2019-09" db="EMBL/GenBank/DDBJ databases">
        <authorList>
            <person name="Chandra G."/>
            <person name="Truman W A."/>
        </authorList>
    </citation>
    <scope>NUCLEOTIDE SEQUENCE [LARGE SCALE GENOMIC DNA]</scope>
    <source>
        <strain evidence="8">PS847</strain>
    </source>
</reference>
<evidence type="ECO:0000259" key="7">
    <source>
        <dbReference type="Pfam" id="PF04138"/>
    </source>
</evidence>
<gene>
    <name evidence="8" type="ORF">PS847_02576</name>
</gene>
<evidence type="ECO:0000256" key="2">
    <source>
        <dbReference type="ARBA" id="ARBA00009399"/>
    </source>
</evidence>
<feature type="transmembrane region" description="Helical" evidence="6">
    <location>
        <begin position="44"/>
        <end position="63"/>
    </location>
</feature>
<dbReference type="InterPro" id="IPR051401">
    <property type="entry name" value="GtrA_CellWall_Glycosyl"/>
</dbReference>
<dbReference type="EMBL" id="CABVIC010000002">
    <property type="protein sequence ID" value="VVO96085.1"/>
    <property type="molecule type" value="Genomic_DNA"/>
</dbReference>
<keyword evidence="5 6" id="KW-0472">Membrane</keyword>
<sequence length="128" mass="13915">MISSDRSALVRRGLRFALTGLFVTALHALVAVLFIRFIAPEPPLANGFAFAVATVVSYVINTTWSFSARLHGRTLLRFVSVSAGGFLLAMLVAWAAQVAGLHYLLGIGAVAMTVPAFTFVLHNFWTYR</sequence>
<accession>A0A5E7K551</accession>
<dbReference type="PANTHER" id="PTHR38459">
    <property type="entry name" value="PROPHAGE BACTOPRENOL-LINKED GLUCOSE TRANSLOCASE HOMOLOG"/>
    <property type="match status" value="1"/>
</dbReference>
<keyword evidence="3 6" id="KW-0812">Transmembrane</keyword>
<dbReference type="GO" id="GO:0000271">
    <property type="term" value="P:polysaccharide biosynthetic process"/>
    <property type="evidence" value="ECO:0007669"/>
    <property type="project" value="InterPro"/>
</dbReference>
<evidence type="ECO:0000256" key="5">
    <source>
        <dbReference type="ARBA" id="ARBA00023136"/>
    </source>
</evidence>
<name>A0A5E7K551_PSEFL</name>
<dbReference type="PANTHER" id="PTHR38459:SF1">
    <property type="entry name" value="PROPHAGE BACTOPRENOL-LINKED GLUCOSE TRANSLOCASE HOMOLOG"/>
    <property type="match status" value="1"/>
</dbReference>
<evidence type="ECO:0000256" key="1">
    <source>
        <dbReference type="ARBA" id="ARBA00004141"/>
    </source>
</evidence>
<feature type="transmembrane region" description="Helical" evidence="6">
    <location>
        <begin position="102"/>
        <end position="125"/>
    </location>
</feature>
<comment type="similarity">
    <text evidence="2">Belongs to the GtrA family.</text>
</comment>
<evidence type="ECO:0000256" key="3">
    <source>
        <dbReference type="ARBA" id="ARBA00022692"/>
    </source>
</evidence>
<dbReference type="Pfam" id="PF04138">
    <property type="entry name" value="GtrA_DPMS_TM"/>
    <property type="match status" value="1"/>
</dbReference>
<feature type="transmembrane region" description="Helical" evidence="6">
    <location>
        <begin position="16"/>
        <end position="38"/>
    </location>
</feature>
<dbReference type="InterPro" id="IPR007267">
    <property type="entry name" value="GtrA_DPMS_TM"/>
</dbReference>
<dbReference type="AlphaFoldDB" id="A0A5E7K551"/>
<evidence type="ECO:0000313" key="8">
    <source>
        <dbReference type="EMBL" id="VVO96085.1"/>
    </source>
</evidence>
<evidence type="ECO:0000313" key="9">
    <source>
        <dbReference type="Proteomes" id="UP000326067"/>
    </source>
</evidence>
<organism evidence="8 9">
    <name type="scientific">Pseudomonas fluorescens</name>
    <dbReference type="NCBI Taxonomy" id="294"/>
    <lineage>
        <taxon>Bacteria</taxon>
        <taxon>Pseudomonadati</taxon>
        <taxon>Pseudomonadota</taxon>
        <taxon>Gammaproteobacteria</taxon>
        <taxon>Pseudomonadales</taxon>
        <taxon>Pseudomonadaceae</taxon>
        <taxon>Pseudomonas</taxon>
    </lineage>
</organism>
<dbReference type="Proteomes" id="UP000326067">
    <property type="component" value="Unassembled WGS sequence"/>
</dbReference>
<evidence type="ECO:0000256" key="6">
    <source>
        <dbReference type="SAM" id="Phobius"/>
    </source>
</evidence>
<protein>
    <recommendedName>
        <fullName evidence="7">GtrA/DPMS transmembrane domain-containing protein</fullName>
    </recommendedName>
</protein>